<reference evidence="1" key="5">
    <citation type="journal article" date="2021" name="G3 (Bethesda)">
        <title>Aegilops tauschii genome assembly Aet v5.0 features greater sequence contiguity and improved annotation.</title>
        <authorList>
            <person name="Wang L."/>
            <person name="Zhu T."/>
            <person name="Rodriguez J.C."/>
            <person name="Deal K.R."/>
            <person name="Dubcovsky J."/>
            <person name="McGuire P.E."/>
            <person name="Lux T."/>
            <person name="Spannagl M."/>
            <person name="Mayer K.F.X."/>
            <person name="Baldrich P."/>
            <person name="Meyers B.C."/>
            <person name="Huo N."/>
            <person name="Gu Y.Q."/>
            <person name="Zhou H."/>
            <person name="Devos K.M."/>
            <person name="Bennetzen J.L."/>
            <person name="Unver T."/>
            <person name="Budak H."/>
            <person name="Gulick P.J."/>
            <person name="Galiba G."/>
            <person name="Kalapos B."/>
            <person name="Nelson D.R."/>
            <person name="Li P."/>
            <person name="You F.M."/>
            <person name="Luo M.C."/>
            <person name="Dvorak J."/>
        </authorList>
    </citation>
    <scope>NUCLEOTIDE SEQUENCE [LARGE SCALE GENOMIC DNA]</scope>
    <source>
        <strain evidence="1">cv. AL8/78</strain>
    </source>
</reference>
<reference evidence="2" key="2">
    <citation type="journal article" date="2017" name="Nat. Plants">
        <title>The Aegilops tauschii genome reveals multiple impacts of transposons.</title>
        <authorList>
            <person name="Zhao G."/>
            <person name="Zou C."/>
            <person name="Li K."/>
            <person name="Wang K."/>
            <person name="Li T."/>
            <person name="Gao L."/>
            <person name="Zhang X."/>
            <person name="Wang H."/>
            <person name="Yang Z."/>
            <person name="Liu X."/>
            <person name="Jiang W."/>
            <person name="Mao L."/>
            <person name="Kong X."/>
            <person name="Jiao Y."/>
            <person name="Jia J."/>
        </authorList>
    </citation>
    <scope>NUCLEOTIDE SEQUENCE [LARGE SCALE GENOMIC DNA]</scope>
    <source>
        <strain evidence="2">cv. AL8/78</strain>
    </source>
</reference>
<dbReference type="EnsemblPlants" id="AET3Gv20982000.7">
    <property type="protein sequence ID" value="AET3Gv20982000.7"/>
    <property type="gene ID" value="AET3Gv20982000"/>
</dbReference>
<dbReference type="Gramene" id="AET3Gv20982000.8">
    <property type="protein sequence ID" value="AET3Gv20982000.8"/>
    <property type="gene ID" value="AET3Gv20982000"/>
</dbReference>
<dbReference type="EnsemblPlants" id="AET3Gv20982000.1">
    <property type="protein sequence ID" value="AET3Gv20982000.1"/>
    <property type="gene ID" value="AET3Gv20982000"/>
</dbReference>
<protein>
    <submittedName>
        <fullName evidence="1">Uncharacterized protein</fullName>
    </submittedName>
</protein>
<dbReference type="Proteomes" id="UP000015105">
    <property type="component" value="Chromosome 3D"/>
</dbReference>
<accession>A0A453GET5</accession>
<dbReference type="Gramene" id="AET3Gv20982000.7">
    <property type="protein sequence ID" value="AET3Gv20982000.7"/>
    <property type="gene ID" value="AET3Gv20982000"/>
</dbReference>
<reference evidence="1" key="4">
    <citation type="submission" date="2019-03" db="UniProtKB">
        <authorList>
            <consortium name="EnsemblPlants"/>
        </authorList>
    </citation>
    <scope>IDENTIFICATION</scope>
</reference>
<dbReference type="EnsemblPlants" id="AET3Gv20982000.8">
    <property type="protein sequence ID" value="AET3Gv20982000.8"/>
    <property type="gene ID" value="AET3Gv20982000"/>
</dbReference>
<name>A0A453GET5_AEGTS</name>
<evidence type="ECO:0000313" key="1">
    <source>
        <dbReference type="EnsemblPlants" id="AET3Gv20982000.8"/>
    </source>
</evidence>
<dbReference type="Gramene" id="AET3Gv20982000.1">
    <property type="protein sequence ID" value="AET3Gv20982000.1"/>
    <property type="gene ID" value="AET3Gv20982000"/>
</dbReference>
<keyword evidence="2" id="KW-1185">Reference proteome</keyword>
<proteinExistence type="predicted"/>
<reference evidence="1" key="3">
    <citation type="journal article" date="2017" name="Nature">
        <title>Genome sequence of the progenitor of the wheat D genome Aegilops tauschii.</title>
        <authorList>
            <person name="Luo M.C."/>
            <person name="Gu Y.Q."/>
            <person name="Puiu D."/>
            <person name="Wang H."/>
            <person name="Twardziok S.O."/>
            <person name="Deal K.R."/>
            <person name="Huo N."/>
            <person name="Zhu T."/>
            <person name="Wang L."/>
            <person name="Wang Y."/>
            <person name="McGuire P.E."/>
            <person name="Liu S."/>
            <person name="Long H."/>
            <person name="Ramasamy R.K."/>
            <person name="Rodriguez J.C."/>
            <person name="Van S.L."/>
            <person name="Yuan L."/>
            <person name="Wang Z."/>
            <person name="Xia Z."/>
            <person name="Xiao L."/>
            <person name="Anderson O.D."/>
            <person name="Ouyang S."/>
            <person name="Liang Y."/>
            <person name="Zimin A.V."/>
            <person name="Pertea G."/>
            <person name="Qi P."/>
            <person name="Bennetzen J.L."/>
            <person name="Dai X."/>
            <person name="Dawson M.W."/>
            <person name="Muller H.G."/>
            <person name="Kugler K."/>
            <person name="Rivarola-Duarte L."/>
            <person name="Spannagl M."/>
            <person name="Mayer K.F.X."/>
            <person name="Lu F.H."/>
            <person name="Bevan M.W."/>
            <person name="Leroy P."/>
            <person name="Li P."/>
            <person name="You F.M."/>
            <person name="Sun Q."/>
            <person name="Liu Z."/>
            <person name="Lyons E."/>
            <person name="Wicker T."/>
            <person name="Salzberg S.L."/>
            <person name="Devos K.M."/>
            <person name="Dvorak J."/>
        </authorList>
    </citation>
    <scope>NUCLEOTIDE SEQUENCE [LARGE SCALE GENOMIC DNA]</scope>
    <source>
        <strain evidence="1">cv. AL8/78</strain>
    </source>
</reference>
<reference evidence="2" key="1">
    <citation type="journal article" date="2014" name="Science">
        <title>Ancient hybridizations among the ancestral genomes of bread wheat.</title>
        <authorList>
            <consortium name="International Wheat Genome Sequencing Consortium,"/>
            <person name="Marcussen T."/>
            <person name="Sandve S.R."/>
            <person name="Heier L."/>
            <person name="Spannagl M."/>
            <person name="Pfeifer M."/>
            <person name="Jakobsen K.S."/>
            <person name="Wulff B.B."/>
            <person name="Steuernagel B."/>
            <person name="Mayer K.F."/>
            <person name="Olsen O.A."/>
        </authorList>
    </citation>
    <scope>NUCLEOTIDE SEQUENCE [LARGE SCALE GENOMIC DNA]</scope>
    <source>
        <strain evidence="2">cv. AL8/78</strain>
    </source>
</reference>
<organism evidence="1 2">
    <name type="scientific">Aegilops tauschii subsp. strangulata</name>
    <name type="common">Goatgrass</name>
    <dbReference type="NCBI Taxonomy" id="200361"/>
    <lineage>
        <taxon>Eukaryota</taxon>
        <taxon>Viridiplantae</taxon>
        <taxon>Streptophyta</taxon>
        <taxon>Embryophyta</taxon>
        <taxon>Tracheophyta</taxon>
        <taxon>Spermatophyta</taxon>
        <taxon>Magnoliopsida</taxon>
        <taxon>Liliopsida</taxon>
        <taxon>Poales</taxon>
        <taxon>Poaceae</taxon>
        <taxon>BOP clade</taxon>
        <taxon>Pooideae</taxon>
        <taxon>Triticodae</taxon>
        <taxon>Triticeae</taxon>
        <taxon>Triticinae</taxon>
        <taxon>Aegilops</taxon>
    </lineage>
</organism>
<evidence type="ECO:0000313" key="2">
    <source>
        <dbReference type="Proteomes" id="UP000015105"/>
    </source>
</evidence>
<sequence length="122" mass="13914">MIRGPQYQLGRLCQGSRNRRITYTQIRIFAFKIIRGNYCSLSCPYSLEGNHKCIFYTKPSCGHPYYELFTPDSYGMALMAVVEPKLSISAPNYGFVVLAHPRPLCWHFLANVPSCTTELNVN</sequence>
<dbReference type="AlphaFoldDB" id="A0A453GET5"/>